<gene>
    <name evidence="1" type="ORF">PCOR1329_LOCUS85002</name>
</gene>
<keyword evidence="2" id="KW-1185">Reference proteome</keyword>
<dbReference type="EMBL" id="CAUYUJ010022503">
    <property type="protein sequence ID" value="CAK0910992.1"/>
    <property type="molecule type" value="Genomic_DNA"/>
</dbReference>
<sequence length="75" mass="8031">MYSGSARGTLSALDRIFASLPGWALDQLHATAQASGAAPAKKRLVWLEGRGHNEVGLSREYWQRLAGFLDSVGGC</sequence>
<evidence type="ECO:0008006" key="3">
    <source>
        <dbReference type="Google" id="ProtNLM"/>
    </source>
</evidence>
<comment type="caution">
    <text evidence="1">The sequence shown here is derived from an EMBL/GenBank/DDBJ whole genome shotgun (WGS) entry which is preliminary data.</text>
</comment>
<dbReference type="Proteomes" id="UP001189429">
    <property type="component" value="Unassembled WGS sequence"/>
</dbReference>
<evidence type="ECO:0000313" key="2">
    <source>
        <dbReference type="Proteomes" id="UP001189429"/>
    </source>
</evidence>
<organism evidence="1 2">
    <name type="scientific">Prorocentrum cordatum</name>
    <dbReference type="NCBI Taxonomy" id="2364126"/>
    <lineage>
        <taxon>Eukaryota</taxon>
        <taxon>Sar</taxon>
        <taxon>Alveolata</taxon>
        <taxon>Dinophyceae</taxon>
        <taxon>Prorocentrales</taxon>
        <taxon>Prorocentraceae</taxon>
        <taxon>Prorocentrum</taxon>
    </lineage>
</organism>
<accession>A0ABN9YGJ1</accession>
<reference evidence="1" key="1">
    <citation type="submission" date="2023-10" db="EMBL/GenBank/DDBJ databases">
        <authorList>
            <person name="Chen Y."/>
            <person name="Shah S."/>
            <person name="Dougan E. K."/>
            <person name="Thang M."/>
            <person name="Chan C."/>
        </authorList>
    </citation>
    <scope>NUCLEOTIDE SEQUENCE [LARGE SCALE GENOMIC DNA]</scope>
</reference>
<proteinExistence type="predicted"/>
<protein>
    <recommendedName>
        <fullName evidence="3">Peptidase S9 prolyl oligopeptidase catalytic domain-containing protein</fullName>
    </recommendedName>
</protein>
<evidence type="ECO:0000313" key="1">
    <source>
        <dbReference type="EMBL" id="CAK0910992.1"/>
    </source>
</evidence>
<name>A0ABN9YGJ1_9DINO</name>